<dbReference type="Proteomes" id="UP000735302">
    <property type="component" value="Unassembled WGS sequence"/>
</dbReference>
<evidence type="ECO:0000313" key="3">
    <source>
        <dbReference type="Proteomes" id="UP000735302"/>
    </source>
</evidence>
<dbReference type="Pfam" id="PF17921">
    <property type="entry name" value="Integrase_H2C2"/>
    <property type="match status" value="1"/>
</dbReference>
<dbReference type="InterPro" id="IPR050951">
    <property type="entry name" value="Retrovirus_Pol_polyprotein"/>
</dbReference>
<proteinExistence type="predicted"/>
<evidence type="ECO:0000259" key="1">
    <source>
        <dbReference type="Pfam" id="PF17921"/>
    </source>
</evidence>
<protein>
    <submittedName>
        <fullName evidence="2">Gypintegrase 1</fullName>
    </submittedName>
</protein>
<dbReference type="InterPro" id="IPR041588">
    <property type="entry name" value="Integrase_H2C2"/>
</dbReference>
<keyword evidence="3" id="KW-1185">Reference proteome</keyword>
<sequence>MPAIMRAQASKDQADLSTNSLVDKQKLFPEFQTVNLTIEQRSDSTLKPWFSAVGNPPVRGISFDVEDGILFRTFQSSTKNTKTLVVPQSRRSQVLSMAHDSPLSGHTGFRKTLAHIKSEFSWPGMTSDVYQFVRSCHTCQIKAPVGRDRPAPLQSMPPILEPFQRVVIDLVGPLPCTDSKNIKYYVRDGRFEVVASQTAVISQQSASMMQPGDGGLTYPPSGPDSDYAPAHVDSVVEIIDVCSAGVISEEQVTELGCEMTTVPDVQLHSQVLINPDLQPHQREDVHRVLVDFADVLTSRPGHTKTVEYVIRLKSDKVIRMKPYPLPFASQTFVEAEVRNLLDLGVIEPSTSPYCSPIVLVKKKGWLIASVYRF</sequence>
<dbReference type="SUPFAM" id="SSF56672">
    <property type="entry name" value="DNA/RNA polymerases"/>
    <property type="match status" value="1"/>
</dbReference>
<gene>
    <name evidence="2" type="ORF">PoB_002755100</name>
</gene>
<reference evidence="2 3" key="1">
    <citation type="journal article" date="2021" name="Elife">
        <title>Chloroplast acquisition without the gene transfer in kleptoplastic sea slugs, Plakobranchus ocellatus.</title>
        <authorList>
            <person name="Maeda T."/>
            <person name="Takahashi S."/>
            <person name="Yoshida T."/>
            <person name="Shimamura S."/>
            <person name="Takaki Y."/>
            <person name="Nagai Y."/>
            <person name="Toyoda A."/>
            <person name="Suzuki Y."/>
            <person name="Arimoto A."/>
            <person name="Ishii H."/>
            <person name="Satoh N."/>
            <person name="Nishiyama T."/>
            <person name="Hasebe M."/>
            <person name="Maruyama T."/>
            <person name="Minagawa J."/>
            <person name="Obokata J."/>
            <person name="Shigenobu S."/>
        </authorList>
    </citation>
    <scope>NUCLEOTIDE SEQUENCE [LARGE SCALE GENOMIC DNA]</scope>
</reference>
<evidence type="ECO:0000313" key="2">
    <source>
        <dbReference type="EMBL" id="GFO01046.1"/>
    </source>
</evidence>
<dbReference type="PANTHER" id="PTHR37984:SF15">
    <property type="entry name" value="INTEGRASE CATALYTIC DOMAIN-CONTAINING PROTEIN"/>
    <property type="match status" value="1"/>
</dbReference>
<organism evidence="2 3">
    <name type="scientific">Plakobranchus ocellatus</name>
    <dbReference type="NCBI Taxonomy" id="259542"/>
    <lineage>
        <taxon>Eukaryota</taxon>
        <taxon>Metazoa</taxon>
        <taxon>Spiralia</taxon>
        <taxon>Lophotrochozoa</taxon>
        <taxon>Mollusca</taxon>
        <taxon>Gastropoda</taxon>
        <taxon>Heterobranchia</taxon>
        <taxon>Euthyneura</taxon>
        <taxon>Panpulmonata</taxon>
        <taxon>Sacoglossa</taxon>
        <taxon>Placobranchoidea</taxon>
        <taxon>Plakobranchidae</taxon>
        <taxon>Plakobranchus</taxon>
    </lineage>
</organism>
<accession>A0AAV3ZPQ3</accession>
<dbReference type="FunFam" id="1.10.340.70:FF:000001">
    <property type="entry name" value="Retrovirus-related Pol polyprotein from transposon gypsy-like Protein"/>
    <property type="match status" value="1"/>
</dbReference>
<dbReference type="AlphaFoldDB" id="A0AAV3ZPQ3"/>
<dbReference type="Gene3D" id="1.10.340.70">
    <property type="match status" value="1"/>
</dbReference>
<dbReference type="InterPro" id="IPR043502">
    <property type="entry name" value="DNA/RNA_pol_sf"/>
</dbReference>
<comment type="caution">
    <text evidence="2">The sequence shown here is derived from an EMBL/GenBank/DDBJ whole genome shotgun (WGS) entry which is preliminary data.</text>
</comment>
<dbReference type="Gene3D" id="3.10.10.10">
    <property type="entry name" value="HIV Type 1 Reverse Transcriptase, subunit A, domain 1"/>
    <property type="match status" value="1"/>
</dbReference>
<name>A0AAV3ZPQ3_9GAST</name>
<dbReference type="EMBL" id="BLXT01003184">
    <property type="protein sequence ID" value="GFO01046.1"/>
    <property type="molecule type" value="Genomic_DNA"/>
</dbReference>
<feature type="domain" description="Integrase zinc-binding" evidence="1">
    <location>
        <begin position="86"/>
        <end position="142"/>
    </location>
</feature>
<dbReference type="PANTHER" id="PTHR37984">
    <property type="entry name" value="PROTEIN CBG26694"/>
    <property type="match status" value="1"/>
</dbReference>